<dbReference type="InterPro" id="IPR020846">
    <property type="entry name" value="MFS_dom"/>
</dbReference>
<feature type="transmembrane region" description="Helical" evidence="6">
    <location>
        <begin position="39"/>
        <end position="61"/>
    </location>
</feature>
<dbReference type="PRINTS" id="PR01035">
    <property type="entry name" value="TCRTETA"/>
</dbReference>
<comment type="subcellular location">
    <subcellularLocation>
        <location evidence="1">Membrane</location>
        <topology evidence="1">Multi-pass membrane protein</topology>
    </subcellularLocation>
</comment>
<evidence type="ECO:0000259" key="7">
    <source>
        <dbReference type="PROSITE" id="PS50850"/>
    </source>
</evidence>
<feature type="transmembrane region" description="Helical" evidence="6">
    <location>
        <begin position="12"/>
        <end position="33"/>
    </location>
</feature>
<dbReference type="AlphaFoldDB" id="A0A0W8E7S0"/>
<evidence type="ECO:0000256" key="4">
    <source>
        <dbReference type="ARBA" id="ARBA00022989"/>
    </source>
</evidence>
<keyword evidence="3 6" id="KW-0812">Transmembrane</keyword>
<protein>
    <submittedName>
        <fullName evidence="8">Multidrug-efflux transporter</fullName>
    </submittedName>
</protein>
<dbReference type="EMBL" id="LNQE01001842">
    <property type="protein sequence ID" value="KUG04670.1"/>
    <property type="molecule type" value="Genomic_DNA"/>
</dbReference>
<evidence type="ECO:0000256" key="5">
    <source>
        <dbReference type="ARBA" id="ARBA00023136"/>
    </source>
</evidence>
<gene>
    <name evidence="8" type="ORF">ASZ90_017809</name>
</gene>
<feature type="transmembrane region" description="Helical" evidence="6">
    <location>
        <begin position="73"/>
        <end position="92"/>
    </location>
</feature>
<feature type="transmembrane region" description="Helical" evidence="6">
    <location>
        <begin position="158"/>
        <end position="180"/>
    </location>
</feature>
<feature type="transmembrane region" description="Helical" evidence="6">
    <location>
        <begin position="245"/>
        <end position="264"/>
    </location>
</feature>
<feature type="transmembrane region" description="Helical" evidence="6">
    <location>
        <begin position="132"/>
        <end position="152"/>
    </location>
</feature>
<feature type="transmembrane region" description="Helical" evidence="6">
    <location>
        <begin position="201"/>
        <end position="225"/>
    </location>
</feature>
<accession>A0A0W8E7S0</accession>
<keyword evidence="5 6" id="KW-0472">Membrane</keyword>
<evidence type="ECO:0000256" key="6">
    <source>
        <dbReference type="SAM" id="Phobius"/>
    </source>
</evidence>
<organism evidence="8">
    <name type="scientific">hydrocarbon metagenome</name>
    <dbReference type="NCBI Taxonomy" id="938273"/>
    <lineage>
        <taxon>unclassified sequences</taxon>
        <taxon>metagenomes</taxon>
        <taxon>ecological metagenomes</taxon>
    </lineage>
</organism>
<dbReference type="PANTHER" id="PTHR23504">
    <property type="entry name" value="MAJOR FACILITATOR SUPERFAMILY DOMAIN-CONTAINING PROTEIN 10"/>
    <property type="match status" value="1"/>
</dbReference>
<dbReference type="GO" id="GO:0016020">
    <property type="term" value="C:membrane"/>
    <property type="evidence" value="ECO:0007669"/>
    <property type="project" value="UniProtKB-SubCell"/>
</dbReference>
<reference evidence="8" key="1">
    <citation type="journal article" date="2015" name="Proc. Natl. Acad. Sci. U.S.A.">
        <title>Networks of energetic and metabolic interactions define dynamics in microbial communities.</title>
        <authorList>
            <person name="Embree M."/>
            <person name="Liu J.K."/>
            <person name="Al-Bassam M.M."/>
            <person name="Zengler K."/>
        </authorList>
    </citation>
    <scope>NUCLEOTIDE SEQUENCE</scope>
</reference>
<evidence type="ECO:0000313" key="8">
    <source>
        <dbReference type="EMBL" id="KUG04670.1"/>
    </source>
</evidence>
<dbReference type="Pfam" id="PF07690">
    <property type="entry name" value="MFS_1"/>
    <property type="match status" value="1"/>
</dbReference>
<evidence type="ECO:0000256" key="1">
    <source>
        <dbReference type="ARBA" id="ARBA00004141"/>
    </source>
</evidence>
<feature type="transmembrane region" description="Helical" evidence="6">
    <location>
        <begin position="98"/>
        <end position="120"/>
    </location>
</feature>
<dbReference type="Gene3D" id="1.20.1250.20">
    <property type="entry name" value="MFS general substrate transporter like domains"/>
    <property type="match status" value="1"/>
</dbReference>
<dbReference type="InterPro" id="IPR036259">
    <property type="entry name" value="MFS_trans_sf"/>
</dbReference>
<proteinExistence type="predicted"/>
<evidence type="ECO:0000256" key="3">
    <source>
        <dbReference type="ARBA" id="ARBA00022692"/>
    </source>
</evidence>
<sequence length="395" mass="42113">MDSVNRNTWIMFFSILMVGMGFSIIMPVLPFYATSLGASAFQLGMLITVYALCQFIFAPVWGNYSDRVGRRPVLIIGMIGFAITFILMGLSTRLWMLFAARIAGGILSCAALPTAMAYVGDTTSDEKRGSSMGLVGASMGMGMIVGPAIGGLLSGYSIALPFFVAGGLAALNSLMVIIWIKESLPPEARSKQREVIIIPAFGDGIKSALAVFFIVIFLVSTAEAIHQGTFALFVSGQLGFGSREVGWAFVAAGVGSVLVQGFLVGRMINRVGEERTAGIGIVTMALAFALFLKAFNLWSIIFFMAMYSAGIGLTRPSITTAVSRRTEMQQGKSMGILQGFDSLGRVFGPALGGFLLDIHLNLAYSAAICILAAAVLVLVLYLRRSREQKIVGSHS</sequence>
<dbReference type="InterPro" id="IPR011701">
    <property type="entry name" value="MFS"/>
</dbReference>
<comment type="caution">
    <text evidence="8">The sequence shown here is derived from an EMBL/GenBank/DDBJ whole genome shotgun (WGS) entry which is preliminary data.</text>
</comment>
<feature type="domain" description="Major facilitator superfamily (MFS) profile" evidence="7">
    <location>
        <begin position="7"/>
        <end position="386"/>
    </location>
</feature>
<name>A0A0W8E7S0_9ZZZZ</name>
<dbReference type="PROSITE" id="PS50850">
    <property type="entry name" value="MFS"/>
    <property type="match status" value="1"/>
</dbReference>
<keyword evidence="2" id="KW-0813">Transport</keyword>
<keyword evidence="4 6" id="KW-1133">Transmembrane helix</keyword>
<dbReference type="InterPro" id="IPR001958">
    <property type="entry name" value="Tet-R_TetA/multi-R_MdtG-like"/>
</dbReference>
<dbReference type="SUPFAM" id="SSF103473">
    <property type="entry name" value="MFS general substrate transporter"/>
    <property type="match status" value="1"/>
</dbReference>
<dbReference type="GO" id="GO:0022857">
    <property type="term" value="F:transmembrane transporter activity"/>
    <property type="evidence" value="ECO:0007669"/>
    <property type="project" value="InterPro"/>
</dbReference>
<evidence type="ECO:0000256" key="2">
    <source>
        <dbReference type="ARBA" id="ARBA00022448"/>
    </source>
</evidence>
<feature type="transmembrane region" description="Helical" evidence="6">
    <location>
        <begin position="362"/>
        <end position="382"/>
    </location>
</feature>
<dbReference type="PANTHER" id="PTHR23504:SF115">
    <property type="entry name" value="MULTIDRUG RESISTANCE PROTEIN 2"/>
    <property type="match status" value="1"/>
</dbReference>